<name>A0A0D8L3V1_MORMO</name>
<dbReference type="PATRIC" id="fig|582.24.peg.6863"/>
<evidence type="ECO:0000313" key="1">
    <source>
        <dbReference type="EMBL" id="KJF75856.1"/>
    </source>
</evidence>
<sequence length="139" mass="15970">MKLIKIKKMKVETIVDDFIMLDSKSMMLPVTSRCVEFKIEDISISFKLKDVGKYKDGASYNIIKGEKSIDVECYIFEDKGTRFGITKSVSKLATVNNVSIFTTFLFERKTDQKIYSLIINFFKKRSTDDFDNIDSVGLS</sequence>
<protein>
    <submittedName>
        <fullName evidence="1">Uncharacterized protein</fullName>
    </submittedName>
</protein>
<dbReference type="AlphaFoldDB" id="A0A0D8L3V1"/>
<organism evidence="1 2">
    <name type="scientific">Morganella morganii</name>
    <name type="common">Proteus morganii</name>
    <dbReference type="NCBI Taxonomy" id="582"/>
    <lineage>
        <taxon>Bacteria</taxon>
        <taxon>Pseudomonadati</taxon>
        <taxon>Pseudomonadota</taxon>
        <taxon>Gammaproteobacteria</taxon>
        <taxon>Enterobacterales</taxon>
        <taxon>Morganellaceae</taxon>
        <taxon>Morganella</taxon>
    </lineage>
</organism>
<proteinExistence type="predicted"/>
<evidence type="ECO:0000313" key="2">
    <source>
        <dbReference type="Proteomes" id="UP000032582"/>
    </source>
</evidence>
<comment type="caution">
    <text evidence="1">The sequence shown here is derived from an EMBL/GenBank/DDBJ whole genome shotgun (WGS) entry which is preliminary data.</text>
</comment>
<reference evidence="1 2" key="1">
    <citation type="submission" date="2015-02" db="EMBL/GenBank/DDBJ databases">
        <title>Whole genome shotgun sequencing of cultured foodborne pathogen.</title>
        <authorList>
            <person name="Timme R."/>
            <person name="Allard M.W."/>
            <person name="Strain E."/>
            <person name="Evans P.S."/>
            <person name="Brown E."/>
        </authorList>
    </citation>
    <scope>NUCLEOTIDE SEQUENCE [LARGE SCALE GENOMIC DNA]</scope>
    <source>
        <strain evidence="1 2">GCSL-TSO-24</strain>
    </source>
</reference>
<accession>A0A0D8L3V1</accession>
<gene>
    <name evidence="1" type="ORF">UA45_21565</name>
</gene>
<dbReference type="EMBL" id="JZSH01000502">
    <property type="protein sequence ID" value="KJF75856.1"/>
    <property type="molecule type" value="Genomic_DNA"/>
</dbReference>
<dbReference type="Proteomes" id="UP000032582">
    <property type="component" value="Unassembled WGS sequence"/>
</dbReference>